<name>A0AAX4PDF4_9CHLO</name>
<feature type="coiled-coil region" evidence="1">
    <location>
        <begin position="82"/>
        <end position="185"/>
    </location>
</feature>
<keyword evidence="1" id="KW-0175">Coiled coil</keyword>
<keyword evidence="3" id="KW-1185">Reference proteome</keyword>
<protein>
    <submittedName>
        <fullName evidence="2">Uncharacterized protein</fullName>
    </submittedName>
</protein>
<evidence type="ECO:0000313" key="2">
    <source>
        <dbReference type="EMBL" id="WZN63650.1"/>
    </source>
</evidence>
<gene>
    <name evidence="2" type="ORF">HKI87_08g51990</name>
</gene>
<sequence>MEVEDAEPGRAMTPEEVLDELRDEVKEELEEARRESANAEAEVSDLRQEIDRIQAESLESKFLLKKQTMERDREKATFQHEIRELQRYIHDNKAKIEALEAKAIVARRIQLAKEAEVREVLARAEAAEENGAFLKAQCETSKRESLSRTRKEFEESMLHIEMEHKVQMEKAEERHKAQVEEAIADCKRLYESKIKDAKAALLHSQHEALIVGEKLKAAEARIMQLEQANPCCETNSRNFQTSRQTSRLKV</sequence>
<dbReference type="AlphaFoldDB" id="A0AAX4PDF4"/>
<evidence type="ECO:0000256" key="1">
    <source>
        <dbReference type="SAM" id="Coils"/>
    </source>
</evidence>
<proteinExistence type="predicted"/>
<organism evidence="2 3">
    <name type="scientific">Chloropicon roscoffensis</name>
    <dbReference type="NCBI Taxonomy" id="1461544"/>
    <lineage>
        <taxon>Eukaryota</taxon>
        <taxon>Viridiplantae</taxon>
        <taxon>Chlorophyta</taxon>
        <taxon>Chloropicophyceae</taxon>
        <taxon>Chloropicales</taxon>
        <taxon>Chloropicaceae</taxon>
        <taxon>Chloropicon</taxon>
    </lineage>
</organism>
<dbReference type="EMBL" id="CP151508">
    <property type="protein sequence ID" value="WZN63650.1"/>
    <property type="molecule type" value="Genomic_DNA"/>
</dbReference>
<accession>A0AAX4PDF4</accession>
<dbReference type="Proteomes" id="UP001472866">
    <property type="component" value="Chromosome 08"/>
</dbReference>
<reference evidence="2 3" key="1">
    <citation type="submission" date="2024-03" db="EMBL/GenBank/DDBJ databases">
        <title>Complete genome sequence of the green alga Chloropicon roscoffensis RCC1871.</title>
        <authorList>
            <person name="Lemieux C."/>
            <person name="Pombert J.-F."/>
            <person name="Otis C."/>
            <person name="Turmel M."/>
        </authorList>
    </citation>
    <scope>NUCLEOTIDE SEQUENCE [LARGE SCALE GENOMIC DNA]</scope>
    <source>
        <strain evidence="2 3">RCC1871</strain>
    </source>
</reference>
<evidence type="ECO:0000313" key="3">
    <source>
        <dbReference type="Proteomes" id="UP001472866"/>
    </source>
</evidence>
<feature type="coiled-coil region" evidence="1">
    <location>
        <begin position="15"/>
        <end position="56"/>
    </location>
</feature>